<dbReference type="Gene3D" id="2.40.50.140">
    <property type="entry name" value="Nucleic acid-binding proteins"/>
    <property type="match status" value="2"/>
</dbReference>
<dbReference type="SUPFAM" id="SSF50249">
    <property type="entry name" value="Nucleic acid-binding proteins"/>
    <property type="match status" value="2"/>
</dbReference>
<dbReference type="Proteomes" id="UP000230131">
    <property type="component" value="Unassembled WGS sequence"/>
</dbReference>
<dbReference type="CDD" id="cd04465">
    <property type="entry name" value="S1_RPS1_repeat_ec2_hs2"/>
    <property type="match status" value="1"/>
</dbReference>
<dbReference type="InterPro" id="IPR003029">
    <property type="entry name" value="S1_domain"/>
</dbReference>
<dbReference type="AlphaFoldDB" id="A0A2M7B8E8"/>
<evidence type="ECO:0000259" key="1">
    <source>
        <dbReference type="PROSITE" id="PS50126"/>
    </source>
</evidence>
<dbReference type="PROSITE" id="PS50126">
    <property type="entry name" value="S1"/>
    <property type="match status" value="2"/>
</dbReference>
<dbReference type="InterPro" id="IPR052757">
    <property type="entry name" value="Ribosomal_protein_S1"/>
</dbReference>
<reference evidence="3" key="1">
    <citation type="submission" date="2017-09" db="EMBL/GenBank/DDBJ databases">
        <title>Depth-based differentiation of microbial function through sediment-hosted aquifers and enrichment of novel symbionts in the deep terrestrial subsurface.</title>
        <authorList>
            <person name="Probst A.J."/>
            <person name="Ladd B."/>
            <person name="Jarett J.K."/>
            <person name="Geller-Mcgrath D.E."/>
            <person name="Sieber C.M.K."/>
            <person name="Emerson J.B."/>
            <person name="Anantharaman K."/>
            <person name="Thomas B.C."/>
            <person name="Malmstrom R."/>
            <person name="Stieglmeier M."/>
            <person name="Klingl A."/>
            <person name="Woyke T."/>
            <person name="Ryan C.M."/>
            <person name="Banfield J.F."/>
        </authorList>
    </citation>
    <scope>NUCLEOTIDE SEQUENCE [LARGE SCALE GENOMIC DNA]</scope>
</reference>
<comment type="caution">
    <text evidence="2">The sequence shown here is derived from an EMBL/GenBank/DDBJ whole genome shotgun (WGS) entry which is preliminary data.</text>
</comment>
<dbReference type="GO" id="GO:0003676">
    <property type="term" value="F:nucleic acid binding"/>
    <property type="evidence" value="ECO:0007669"/>
    <property type="project" value="InterPro"/>
</dbReference>
<keyword evidence="2" id="KW-0687">Ribonucleoprotein</keyword>
<sequence length="194" mass="21101">MKSSSFGQLLKLDPLVISFLKTGDIVDAKLIKKEGGACYFDLGRFGTGIICGVEFINAKNILKDIKIGDSLTAKVVEPENEDGYVELSLVGASQQKVWQELKELQEIGEPLGVKITGANTGGLIAEIKNIKAFLPVSQLSSSHYPRVENADKNKILQELQKLVGQTLTVKIIDINQKSNKLIISEKEVSSTASQ</sequence>
<evidence type="ECO:0000313" key="2">
    <source>
        <dbReference type="EMBL" id="PIU99339.1"/>
    </source>
</evidence>
<dbReference type="PANTHER" id="PTHR47559">
    <property type="entry name" value="OS03G0844900 PROTEIN"/>
    <property type="match status" value="1"/>
</dbReference>
<dbReference type="Pfam" id="PF00575">
    <property type="entry name" value="S1"/>
    <property type="match status" value="1"/>
</dbReference>
<organism evidence="2 3">
    <name type="scientific">Candidatus Wolfebacteria bacterium CG03_land_8_20_14_0_80_36_15</name>
    <dbReference type="NCBI Taxonomy" id="1975067"/>
    <lineage>
        <taxon>Bacteria</taxon>
        <taxon>Candidatus Wolfeibacteriota</taxon>
    </lineage>
</organism>
<dbReference type="SMART" id="SM00316">
    <property type="entry name" value="S1"/>
    <property type="match status" value="2"/>
</dbReference>
<keyword evidence="2" id="KW-0689">Ribosomal protein</keyword>
<feature type="domain" description="S1 motif" evidence="1">
    <location>
        <begin position="23"/>
        <end position="90"/>
    </location>
</feature>
<protein>
    <submittedName>
        <fullName evidence="2">30S ribosomal protein S1</fullName>
    </submittedName>
</protein>
<dbReference type="GO" id="GO:0005840">
    <property type="term" value="C:ribosome"/>
    <property type="evidence" value="ECO:0007669"/>
    <property type="project" value="UniProtKB-KW"/>
</dbReference>
<dbReference type="PANTHER" id="PTHR47559:SF1">
    <property type="entry name" value="OS03G0844900 PROTEIN"/>
    <property type="match status" value="1"/>
</dbReference>
<dbReference type="InterPro" id="IPR012340">
    <property type="entry name" value="NA-bd_OB-fold"/>
</dbReference>
<name>A0A2M7B8E8_9BACT</name>
<gene>
    <name evidence="2" type="ORF">COS59_00310</name>
</gene>
<feature type="domain" description="S1 motif" evidence="1">
    <location>
        <begin position="108"/>
        <end position="186"/>
    </location>
</feature>
<evidence type="ECO:0000313" key="3">
    <source>
        <dbReference type="Proteomes" id="UP000230131"/>
    </source>
</evidence>
<proteinExistence type="predicted"/>
<accession>A0A2M7B8E8</accession>
<feature type="non-terminal residue" evidence="2">
    <location>
        <position position="194"/>
    </location>
</feature>
<dbReference type="EMBL" id="PEVH01000011">
    <property type="protein sequence ID" value="PIU99339.1"/>
    <property type="molecule type" value="Genomic_DNA"/>
</dbReference>